<evidence type="ECO:0000256" key="1">
    <source>
        <dbReference type="SAM" id="MobiDB-lite"/>
    </source>
</evidence>
<dbReference type="Proteomes" id="UP000749559">
    <property type="component" value="Unassembled WGS sequence"/>
</dbReference>
<sequence>MNRSSKLSLRKRARNSVQLIRNGYYYKKTIDGLIDTGYLPSQLRSFMLFEEDIDEMKNILIKLQNFHIKGTEILAVLEIEEPDMQQQITRKHRRQRQTEHQTCQTDMSLINEHQTNESQVKKSKRTDKERTSKEVETQTNTEAQRYLNNSVATFSRATTDITSALGMLKHYIGIVESEAINPLGECAFRFPEKFFMDIAQEVAYKDVDKVAIYLDIPEAVRSYAKQNTLHNSQMYLFQLLVDWQRTMSNKDDVRAKLENALQYAGYTGLAEKVKNYH</sequence>
<dbReference type="CDD" id="cd01670">
    <property type="entry name" value="Death"/>
    <property type="match status" value="1"/>
</dbReference>
<keyword evidence="3" id="KW-1185">Reference proteome</keyword>
<evidence type="ECO:0000313" key="2">
    <source>
        <dbReference type="EMBL" id="CAH1801484.1"/>
    </source>
</evidence>
<protein>
    <recommendedName>
        <fullName evidence="4">Death domain-containing protein</fullName>
    </recommendedName>
</protein>
<proteinExistence type="predicted"/>
<evidence type="ECO:0008006" key="4">
    <source>
        <dbReference type="Google" id="ProtNLM"/>
    </source>
</evidence>
<organism evidence="2 3">
    <name type="scientific">Owenia fusiformis</name>
    <name type="common">Polychaete worm</name>
    <dbReference type="NCBI Taxonomy" id="6347"/>
    <lineage>
        <taxon>Eukaryota</taxon>
        <taxon>Metazoa</taxon>
        <taxon>Spiralia</taxon>
        <taxon>Lophotrochozoa</taxon>
        <taxon>Annelida</taxon>
        <taxon>Polychaeta</taxon>
        <taxon>Sedentaria</taxon>
        <taxon>Canalipalpata</taxon>
        <taxon>Sabellida</taxon>
        <taxon>Oweniida</taxon>
        <taxon>Oweniidae</taxon>
        <taxon>Owenia</taxon>
    </lineage>
</organism>
<gene>
    <name evidence="2" type="ORF">OFUS_LOCUS25272</name>
</gene>
<feature type="compositionally biased region" description="Basic and acidic residues" evidence="1">
    <location>
        <begin position="126"/>
        <end position="136"/>
    </location>
</feature>
<name>A0A8S4Q6J7_OWEFU</name>
<reference evidence="2" key="1">
    <citation type="submission" date="2022-03" db="EMBL/GenBank/DDBJ databases">
        <authorList>
            <person name="Martin C."/>
        </authorList>
    </citation>
    <scope>NUCLEOTIDE SEQUENCE</scope>
</reference>
<evidence type="ECO:0000313" key="3">
    <source>
        <dbReference type="Proteomes" id="UP000749559"/>
    </source>
</evidence>
<accession>A0A8S4Q6J7</accession>
<dbReference type="SUPFAM" id="SSF47986">
    <property type="entry name" value="DEATH domain"/>
    <property type="match status" value="1"/>
</dbReference>
<dbReference type="InterPro" id="IPR011029">
    <property type="entry name" value="DEATH-like_dom_sf"/>
</dbReference>
<comment type="caution">
    <text evidence="2">The sequence shown here is derived from an EMBL/GenBank/DDBJ whole genome shotgun (WGS) entry which is preliminary data.</text>
</comment>
<feature type="region of interest" description="Disordered" evidence="1">
    <location>
        <begin position="89"/>
        <end position="140"/>
    </location>
</feature>
<dbReference type="AlphaFoldDB" id="A0A8S4Q6J7"/>
<dbReference type="Gene3D" id="1.10.533.10">
    <property type="entry name" value="Death Domain, Fas"/>
    <property type="match status" value="1"/>
</dbReference>
<feature type="compositionally biased region" description="Polar residues" evidence="1">
    <location>
        <begin position="100"/>
        <end position="118"/>
    </location>
</feature>
<dbReference type="EMBL" id="CAIIXF020000012">
    <property type="protein sequence ID" value="CAH1801484.1"/>
    <property type="molecule type" value="Genomic_DNA"/>
</dbReference>